<dbReference type="InterPro" id="IPR032710">
    <property type="entry name" value="NTF2-like_dom_sf"/>
</dbReference>
<name>A0ABT4QLP6_9BACL</name>
<dbReference type="InterPro" id="IPR014284">
    <property type="entry name" value="RNA_pol_sigma-70_dom"/>
</dbReference>
<reference evidence="9 10" key="1">
    <citation type="submission" date="2022-12" db="EMBL/GenBank/DDBJ databases">
        <title>Draft genome sequence of Paenibacillus sp. dW9.</title>
        <authorList>
            <person name="Choi E.-W."/>
            <person name="Kim D.-U."/>
        </authorList>
    </citation>
    <scope>NUCLEOTIDE SEQUENCE [LARGE SCALE GENOMIC DNA]</scope>
    <source>
        <strain evidence="10">dW9</strain>
    </source>
</reference>
<dbReference type="InterPro" id="IPR013324">
    <property type="entry name" value="RNA_pol_sigma_r3/r4-like"/>
</dbReference>
<dbReference type="InterPro" id="IPR013249">
    <property type="entry name" value="RNA_pol_sigma70_r4_t2"/>
</dbReference>
<dbReference type="NCBIfam" id="TIGR02960">
    <property type="entry name" value="SigX5"/>
    <property type="match status" value="1"/>
</dbReference>
<organism evidence="9 10">
    <name type="scientific">Paenibacillus gyeongsangnamensis</name>
    <dbReference type="NCBI Taxonomy" id="3388067"/>
    <lineage>
        <taxon>Bacteria</taxon>
        <taxon>Bacillati</taxon>
        <taxon>Bacillota</taxon>
        <taxon>Bacilli</taxon>
        <taxon>Bacillales</taxon>
        <taxon>Paenibacillaceae</taxon>
        <taxon>Paenibacillus</taxon>
    </lineage>
</organism>
<dbReference type="SUPFAM" id="SSF54427">
    <property type="entry name" value="NTF2-like"/>
    <property type="match status" value="1"/>
</dbReference>
<evidence type="ECO:0000256" key="4">
    <source>
        <dbReference type="ARBA" id="ARBA00023082"/>
    </source>
</evidence>
<dbReference type="PANTHER" id="PTHR43133:SF65">
    <property type="entry name" value="ECF RNA POLYMERASE SIGMA FACTOR SIGG"/>
    <property type="match status" value="1"/>
</dbReference>
<sequence length="314" mass="36053">MNGNALDQKLFESLKPGLTSYCYRMLGSIFDADDAVQETFIRIWQSRAQFRHESSPKTWAYRIASNVCLDKLRQAKRRALPMDLIDPAVSIEEPRHKRDHSAWIWPAPHAEGDPEDSLVRRDTLRVSFLALLQTLPSRQRAVLILHDVFRWPANQTAEALGMTPAAVNSALQRARGTMTRTKLRSDELRHTDAEPDLNLLSRYVDAFERYDIDALLELFHENGSLSMPPFDMWVCGRADLASFYKITRSHCEGSRLLPISANGQNSAYAQYMWSPKERSFVPWGIHVLELKGNKILHIHTFIDSELFSRFELPT</sequence>
<dbReference type="Pfam" id="PF08281">
    <property type="entry name" value="Sigma70_r4_2"/>
    <property type="match status" value="1"/>
</dbReference>
<dbReference type="Pfam" id="PF12680">
    <property type="entry name" value="SnoaL_2"/>
    <property type="match status" value="1"/>
</dbReference>
<dbReference type="PANTHER" id="PTHR43133">
    <property type="entry name" value="RNA POLYMERASE ECF-TYPE SIGMA FACTO"/>
    <property type="match status" value="1"/>
</dbReference>
<protein>
    <submittedName>
        <fullName evidence="9">Sigma-70 family RNA polymerase sigma factor</fullName>
    </submittedName>
</protein>
<dbReference type="SUPFAM" id="SSF88946">
    <property type="entry name" value="Sigma2 domain of RNA polymerase sigma factors"/>
    <property type="match status" value="1"/>
</dbReference>
<dbReference type="Gene3D" id="3.10.450.50">
    <property type="match status" value="1"/>
</dbReference>
<accession>A0ABT4QLP6</accession>
<keyword evidence="10" id="KW-1185">Reference proteome</keyword>
<evidence type="ECO:0000259" key="8">
    <source>
        <dbReference type="Pfam" id="PF12680"/>
    </source>
</evidence>
<comment type="subunit">
    <text evidence="2">Interacts transiently with the RNA polymerase catalytic core formed by RpoA, RpoB, RpoC and RpoZ (2 alpha, 1 beta, 1 beta' and 1 omega subunit) to form the RNA polymerase holoenzyme that can initiate transcription.</text>
</comment>
<dbReference type="InterPro" id="IPR007627">
    <property type="entry name" value="RNA_pol_sigma70_r2"/>
</dbReference>
<dbReference type="InterPro" id="IPR037401">
    <property type="entry name" value="SnoaL-like"/>
</dbReference>
<keyword evidence="4" id="KW-0731">Sigma factor</keyword>
<dbReference type="Gene3D" id="1.10.10.10">
    <property type="entry name" value="Winged helix-like DNA-binding domain superfamily/Winged helix DNA-binding domain"/>
    <property type="match status" value="1"/>
</dbReference>
<comment type="similarity">
    <text evidence="1">Belongs to the sigma-70 factor family. ECF subfamily.</text>
</comment>
<evidence type="ECO:0000256" key="5">
    <source>
        <dbReference type="ARBA" id="ARBA00023163"/>
    </source>
</evidence>
<feature type="domain" description="SnoaL-like" evidence="8">
    <location>
        <begin position="201"/>
        <end position="296"/>
    </location>
</feature>
<dbReference type="InterPro" id="IPR039425">
    <property type="entry name" value="RNA_pol_sigma-70-like"/>
</dbReference>
<keyword evidence="3" id="KW-0805">Transcription regulation</keyword>
<dbReference type="NCBIfam" id="NF006089">
    <property type="entry name" value="PRK08241.1"/>
    <property type="match status" value="1"/>
</dbReference>
<proteinExistence type="inferred from homology"/>
<gene>
    <name evidence="9" type="ORF">O9H85_37040</name>
</gene>
<evidence type="ECO:0000259" key="7">
    <source>
        <dbReference type="Pfam" id="PF08281"/>
    </source>
</evidence>
<dbReference type="RefSeq" id="WP_269886325.1">
    <property type="nucleotide sequence ID" value="NZ_JAQAGZ010000055.1"/>
</dbReference>
<dbReference type="Pfam" id="PF04542">
    <property type="entry name" value="Sigma70_r2"/>
    <property type="match status" value="1"/>
</dbReference>
<feature type="domain" description="RNA polymerase sigma-70 region 2" evidence="6">
    <location>
        <begin position="10"/>
        <end position="78"/>
    </location>
</feature>
<feature type="domain" description="RNA polymerase sigma factor 70 region 4 type 2" evidence="7">
    <location>
        <begin position="127"/>
        <end position="176"/>
    </location>
</feature>
<dbReference type="EMBL" id="JAQAGZ010000055">
    <property type="protein sequence ID" value="MCZ8517798.1"/>
    <property type="molecule type" value="Genomic_DNA"/>
</dbReference>
<evidence type="ECO:0000256" key="1">
    <source>
        <dbReference type="ARBA" id="ARBA00010641"/>
    </source>
</evidence>
<dbReference type="Proteomes" id="UP001527882">
    <property type="component" value="Unassembled WGS sequence"/>
</dbReference>
<evidence type="ECO:0000256" key="3">
    <source>
        <dbReference type="ARBA" id="ARBA00023015"/>
    </source>
</evidence>
<comment type="caution">
    <text evidence="9">The sequence shown here is derived from an EMBL/GenBank/DDBJ whole genome shotgun (WGS) entry which is preliminary data.</text>
</comment>
<evidence type="ECO:0000259" key="6">
    <source>
        <dbReference type="Pfam" id="PF04542"/>
    </source>
</evidence>
<evidence type="ECO:0000256" key="2">
    <source>
        <dbReference type="ARBA" id="ARBA00011344"/>
    </source>
</evidence>
<keyword evidence="5" id="KW-0804">Transcription</keyword>
<dbReference type="NCBIfam" id="TIGR02937">
    <property type="entry name" value="sigma70-ECF"/>
    <property type="match status" value="1"/>
</dbReference>
<dbReference type="SUPFAM" id="SSF88659">
    <property type="entry name" value="Sigma3 and sigma4 domains of RNA polymerase sigma factors"/>
    <property type="match status" value="1"/>
</dbReference>
<dbReference type="InterPro" id="IPR013325">
    <property type="entry name" value="RNA_pol_sigma_r2"/>
</dbReference>
<dbReference type="InterPro" id="IPR014305">
    <property type="entry name" value="RNA_pol_sigma-G_actinobac"/>
</dbReference>
<evidence type="ECO:0000313" key="9">
    <source>
        <dbReference type="EMBL" id="MCZ8517798.1"/>
    </source>
</evidence>
<evidence type="ECO:0000313" key="10">
    <source>
        <dbReference type="Proteomes" id="UP001527882"/>
    </source>
</evidence>
<dbReference type="InterPro" id="IPR036388">
    <property type="entry name" value="WH-like_DNA-bd_sf"/>
</dbReference>
<dbReference type="Gene3D" id="1.10.1740.10">
    <property type="match status" value="1"/>
</dbReference>